<gene>
    <name evidence="2" type="primary">Dere\GG16543</name>
    <name evidence="2" type="synonym">dere_GLEANR_16700</name>
    <name evidence="2" type="synonym">GG16543</name>
    <name evidence="2" type="ORF">Dere_GG16543</name>
</gene>
<protein>
    <submittedName>
        <fullName evidence="2">Uncharacterized protein</fullName>
    </submittedName>
</protein>
<organism evidence="2 3">
    <name type="scientific">Drosophila erecta</name>
    <name type="common">Fruit fly</name>
    <dbReference type="NCBI Taxonomy" id="7220"/>
    <lineage>
        <taxon>Eukaryota</taxon>
        <taxon>Metazoa</taxon>
        <taxon>Ecdysozoa</taxon>
        <taxon>Arthropoda</taxon>
        <taxon>Hexapoda</taxon>
        <taxon>Insecta</taxon>
        <taxon>Pterygota</taxon>
        <taxon>Neoptera</taxon>
        <taxon>Endopterygota</taxon>
        <taxon>Diptera</taxon>
        <taxon>Brachycera</taxon>
        <taxon>Muscomorpha</taxon>
        <taxon>Ephydroidea</taxon>
        <taxon>Drosophilidae</taxon>
        <taxon>Drosophila</taxon>
        <taxon>Sophophora</taxon>
    </lineage>
</organism>
<dbReference type="OrthoDB" id="7873148at2759"/>
<dbReference type="HOGENOM" id="CLU_032081_0_0_1"/>
<evidence type="ECO:0000256" key="1">
    <source>
        <dbReference type="SAM" id="MobiDB-lite"/>
    </source>
</evidence>
<evidence type="ECO:0000313" key="2">
    <source>
        <dbReference type="EMBL" id="EDV54819.2"/>
    </source>
</evidence>
<evidence type="ECO:0000313" key="3">
    <source>
        <dbReference type="Proteomes" id="UP000008711"/>
    </source>
</evidence>
<proteinExistence type="predicted"/>
<dbReference type="Proteomes" id="UP000008711">
    <property type="component" value="Unassembled WGS sequence"/>
</dbReference>
<sequence length="565" mass="63867">MNLALKSETKSGAATADKIEQDMNLKVADRFDCSKLYSQIENMKSDYDNWKNMLQKAHFKVQNELKLWERTFEKVQETAKDSSVETTFDVKNDENEIFLTFTNMPNQLKCIKIMDDNRVRSFTLPDGLEWIQNNIANLNQSLKKIDLDQNYVSTQQEKLYATKKYLMNNQNAMGTVGQTKVNGNLVKKPNDPTTLMNHRESELKAFMLKAEENSVLINNLTEEVLVLLNNLTSMNSEMLTDSIVDGIRKEIDEFLKRFGEENITAKTDKCSSSNPRSPTKIAPTKYISKNTYHTKNYFKDMGFIKKLLPTANTHKSEPVLVDLKDIRRIQIKLIELNRSGGTKNGLSTNQSNLSDLSDIQLGDKFSVQIISSESDTNKIGSHVSESANYSLHINFVINPGDITISKIDLERKENDFATEAKTYVTEPIKIGASVQNSNKTQTIFCKDLNTTKSPKCDSNAILDQSTSEAIKPLNGKKESAPDEMNNESPEGMCKSKCENDSVSCPPNYPSKAAYELEKCLKLMRSTLESIELDFAEADSATDIDPTEQHCKLFPIFYETVNMKPP</sequence>
<dbReference type="AlphaFoldDB" id="B3NME8"/>
<accession>B3NME8</accession>
<reference evidence="2 3" key="1">
    <citation type="journal article" date="2007" name="Nature">
        <title>Evolution of genes and genomes on the Drosophila phylogeny.</title>
        <authorList>
            <consortium name="Drosophila 12 Genomes Consortium"/>
            <person name="Clark A.G."/>
            <person name="Eisen M.B."/>
            <person name="Smith D.R."/>
            <person name="Bergman C.M."/>
            <person name="Oliver B."/>
            <person name="Markow T.A."/>
            <person name="Kaufman T.C."/>
            <person name="Kellis M."/>
            <person name="Gelbart W."/>
            <person name="Iyer V.N."/>
            <person name="Pollard D.A."/>
            <person name="Sackton T.B."/>
            <person name="Larracuente A.M."/>
            <person name="Singh N.D."/>
            <person name="Abad J.P."/>
            <person name="Abt D.N."/>
            <person name="Adryan B."/>
            <person name="Aguade M."/>
            <person name="Akashi H."/>
            <person name="Anderson W.W."/>
            <person name="Aquadro C.F."/>
            <person name="Ardell D.H."/>
            <person name="Arguello R."/>
            <person name="Artieri C.G."/>
            <person name="Barbash D.A."/>
            <person name="Barker D."/>
            <person name="Barsanti P."/>
            <person name="Batterham P."/>
            <person name="Batzoglou S."/>
            <person name="Begun D."/>
            <person name="Bhutkar A."/>
            <person name="Blanco E."/>
            <person name="Bosak S.A."/>
            <person name="Bradley R.K."/>
            <person name="Brand A.D."/>
            <person name="Brent M.R."/>
            <person name="Brooks A.N."/>
            <person name="Brown R.H."/>
            <person name="Butlin R.K."/>
            <person name="Caggese C."/>
            <person name="Calvi B.R."/>
            <person name="Bernardo de Carvalho A."/>
            <person name="Caspi A."/>
            <person name="Castrezana S."/>
            <person name="Celniker S.E."/>
            <person name="Chang J.L."/>
            <person name="Chapple C."/>
            <person name="Chatterji S."/>
            <person name="Chinwalla A."/>
            <person name="Civetta A."/>
            <person name="Clifton S.W."/>
            <person name="Comeron J.M."/>
            <person name="Costello J.C."/>
            <person name="Coyne J.A."/>
            <person name="Daub J."/>
            <person name="David R.G."/>
            <person name="Delcher A.L."/>
            <person name="Delehaunty K."/>
            <person name="Do C.B."/>
            <person name="Ebling H."/>
            <person name="Edwards K."/>
            <person name="Eickbush T."/>
            <person name="Evans J.D."/>
            <person name="Filipski A."/>
            <person name="Findeiss S."/>
            <person name="Freyhult E."/>
            <person name="Fulton L."/>
            <person name="Fulton R."/>
            <person name="Garcia A.C."/>
            <person name="Gardiner A."/>
            <person name="Garfield D.A."/>
            <person name="Garvin B.E."/>
            <person name="Gibson G."/>
            <person name="Gilbert D."/>
            <person name="Gnerre S."/>
            <person name="Godfrey J."/>
            <person name="Good R."/>
            <person name="Gotea V."/>
            <person name="Gravely B."/>
            <person name="Greenberg A.J."/>
            <person name="Griffiths-Jones S."/>
            <person name="Gross S."/>
            <person name="Guigo R."/>
            <person name="Gustafson E.A."/>
            <person name="Haerty W."/>
            <person name="Hahn M.W."/>
            <person name="Halligan D.L."/>
            <person name="Halpern A.L."/>
            <person name="Halter G.M."/>
            <person name="Han M.V."/>
            <person name="Heger A."/>
            <person name="Hillier L."/>
            <person name="Hinrichs A.S."/>
            <person name="Holmes I."/>
            <person name="Hoskins R.A."/>
            <person name="Hubisz M.J."/>
            <person name="Hultmark D."/>
            <person name="Huntley M.A."/>
            <person name="Jaffe D.B."/>
            <person name="Jagadeeshan S."/>
            <person name="Jeck W.R."/>
            <person name="Johnson J."/>
            <person name="Jones C.D."/>
            <person name="Jordan W.C."/>
            <person name="Karpen G.H."/>
            <person name="Kataoka E."/>
            <person name="Keightley P.D."/>
            <person name="Kheradpour P."/>
            <person name="Kirkness E.F."/>
            <person name="Koerich L.B."/>
            <person name="Kristiansen K."/>
            <person name="Kudrna D."/>
            <person name="Kulathinal R.J."/>
            <person name="Kumar S."/>
            <person name="Kwok R."/>
            <person name="Lander E."/>
            <person name="Langley C.H."/>
            <person name="Lapoint R."/>
            <person name="Lazzaro B.P."/>
            <person name="Lee S.J."/>
            <person name="Levesque L."/>
            <person name="Li R."/>
            <person name="Lin C.F."/>
            <person name="Lin M.F."/>
            <person name="Lindblad-Toh K."/>
            <person name="Llopart A."/>
            <person name="Long M."/>
            <person name="Low L."/>
            <person name="Lozovsky E."/>
            <person name="Lu J."/>
            <person name="Luo M."/>
            <person name="Machado C.A."/>
            <person name="Makalowski W."/>
            <person name="Marzo M."/>
            <person name="Matsuda M."/>
            <person name="Matzkin L."/>
            <person name="McAllister B."/>
            <person name="McBride C.S."/>
            <person name="McKernan B."/>
            <person name="McKernan K."/>
            <person name="Mendez-Lago M."/>
            <person name="Minx P."/>
            <person name="Mollenhauer M.U."/>
            <person name="Montooth K."/>
            <person name="Mount S.M."/>
            <person name="Mu X."/>
            <person name="Myers E."/>
            <person name="Negre B."/>
            <person name="Newfeld S."/>
            <person name="Nielsen R."/>
            <person name="Noor M.A."/>
            <person name="O'Grady P."/>
            <person name="Pachter L."/>
            <person name="Papaceit M."/>
            <person name="Parisi M.J."/>
            <person name="Parisi M."/>
            <person name="Parts L."/>
            <person name="Pedersen J.S."/>
            <person name="Pesole G."/>
            <person name="Phillippy A.M."/>
            <person name="Ponting C.P."/>
            <person name="Pop M."/>
            <person name="Porcelli D."/>
            <person name="Powell J.R."/>
            <person name="Prohaska S."/>
            <person name="Pruitt K."/>
            <person name="Puig M."/>
            <person name="Quesneville H."/>
            <person name="Ram K.R."/>
            <person name="Rand D."/>
            <person name="Rasmussen M.D."/>
            <person name="Reed L.K."/>
            <person name="Reenan R."/>
            <person name="Reily A."/>
            <person name="Remington K.A."/>
            <person name="Rieger T.T."/>
            <person name="Ritchie M.G."/>
            <person name="Robin C."/>
            <person name="Rogers Y.H."/>
            <person name="Rohde C."/>
            <person name="Rozas J."/>
            <person name="Rubenfield M.J."/>
            <person name="Ruiz A."/>
            <person name="Russo S."/>
            <person name="Salzberg S.L."/>
            <person name="Sanchez-Gracia A."/>
            <person name="Saranga D.J."/>
            <person name="Sato H."/>
            <person name="Schaeffer S.W."/>
            <person name="Schatz M.C."/>
            <person name="Schlenke T."/>
            <person name="Schwartz R."/>
            <person name="Segarra C."/>
            <person name="Singh R.S."/>
            <person name="Sirot L."/>
            <person name="Sirota M."/>
            <person name="Sisneros N.B."/>
            <person name="Smith C.D."/>
            <person name="Smith T.F."/>
            <person name="Spieth J."/>
            <person name="Stage D.E."/>
            <person name="Stark A."/>
            <person name="Stephan W."/>
            <person name="Strausberg R.L."/>
            <person name="Strempel S."/>
            <person name="Sturgill D."/>
            <person name="Sutton G."/>
            <person name="Sutton G.G."/>
            <person name="Tao W."/>
            <person name="Teichmann S."/>
            <person name="Tobari Y.N."/>
            <person name="Tomimura Y."/>
            <person name="Tsolas J.M."/>
            <person name="Valente V.L."/>
            <person name="Venter E."/>
            <person name="Venter J.C."/>
            <person name="Vicario S."/>
            <person name="Vieira F.G."/>
            <person name="Vilella A.J."/>
            <person name="Villasante A."/>
            <person name="Walenz B."/>
            <person name="Wang J."/>
            <person name="Wasserman M."/>
            <person name="Watts T."/>
            <person name="Wilson D."/>
            <person name="Wilson R.K."/>
            <person name="Wing R.A."/>
            <person name="Wolfner M.F."/>
            <person name="Wong A."/>
            <person name="Wong G.K."/>
            <person name="Wu C.I."/>
            <person name="Wu G."/>
            <person name="Yamamoto D."/>
            <person name="Yang H.P."/>
            <person name="Yang S.P."/>
            <person name="Yorke J.A."/>
            <person name="Yoshida K."/>
            <person name="Zdobnov E."/>
            <person name="Zhang P."/>
            <person name="Zhang Y."/>
            <person name="Zimin A.V."/>
            <person name="Baldwin J."/>
            <person name="Abdouelleil A."/>
            <person name="Abdulkadir J."/>
            <person name="Abebe A."/>
            <person name="Abera B."/>
            <person name="Abreu J."/>
            <person name="Acer S.C."/>
            <person name="Aftuck L."/>
            <person name="Alexander A."/>
            <person name="An P."/>
            <person name="Anderson E."/>
            <person name="Anderson S."/>
            <person name="Arachi H."/>
            <person name="Azer M."/>
            <person name="Bachantsang P."/>
            <person name="Barry A."/>
            <person name="Bayul T."/>
            <person name="Berlin A."/>
            <person name="Bessette D."/>
            <person name="Bloom T."/>
            <person name="Blye J."/>
            <person name="Boguslavskiy L."/>
            <person name="Bonnet C."/>
            <person name="Boukhgalter B."/>
            <person name="Bourzgui I."/>
            <person name="Brown A."/>
            <person name="Cahill P."/>
            <person name="Channer S."/>
            <person name="Cheshatsang Y."/>
            <person name="Chuda L."/>
            <person name="Citroen M."/>
            <person name="Collymore A."/>
            <person name="Cooke P."/>
            <person name="Costello M."/>
            <person name="D'Aco K."/>
            <person name="Daza R."/>
            <person name="De Haan G."/>
            <person name="DeGray S."/>
            <person name="DeMaso C."/>
            <person name="Dhargay N."/>
            <person name="Dooley K."/>
            <person name="Dooley E."/>
            <person name="Doricent M."/>
            <person name="Dorje P."/>
            <person name="Dorjee K."/>
            <person name="Dupes A."/>
            <person name="Elong R."/>
            <person name="Falk J."/>
            <person name="Farina A."/>
            <person name="Faro S."/>
            <person name="Ferguson D."/>
            <person name="Fisher S."/>
            <person name="Foley C.D."/>
            <person name="Franke A."/>
            <person name="Friedrich D."/>
            <person name="Gadbois L."/>
            <person name="Gearin G."/>
            <person name="Gearin C.R."/>
            <person name="Giannoukos G."/>
            <person name="Goode T."/>
            <person name="Graham J."/>
            <person name="Grandbois E."/>
            <person name="Grewal S."/>
            <person name="Gyaltsen K."/>
            <person name="Hafez N."/>
            <person name="Hagos B."/>
            <person name="Hall J."/>
            <person name="Henson C."/>
            <person name="Hollinger A."/>
            <person name="Honan T."/>
            <person name="Huard M.D."/>
            <person name="Hughes L."/>
            <person name="Hurhula B."/>
            <person name="Husby M.E."/>
            <person name="Kamat A."/>
            <person name="Kanga B."/>
            <person name="Kashin S."/>
            <person name="Khazanovich D."/>
            <person name="Kisner P."/>
            <person name="Lance K."/>
            <person name="Lara M."/>
            <person name="Lee W."/>
            <person name="Lennon N."/>
            <person name="Letendre F."/>
            <person name="LeVine R."/>
            <person name="Lipovsky A."/>
            <person name="Liu X."/>
            <person name="Liu J."/>
            <person name="Liu S."/>
            <person name="Lokyitsang T."/>
            <person name="Lokyitsang Y."/>
            <person name="Lubonja R."/>
            <person name="Lui A."/>
            <person name="MacDonald P."/>
            <person name="Magnisalis V."/>
            <person name="Maru K."/>
            <person name="Matthews C."/>
            <person name="McCusker W."/>
            <person name="McDonough S."/>
            <person name="Mehta T."/>
            <person name="Meldrim J."/>
            <person name="Meneus L."/>
            <person name="Mihai O."/>
            <person name="Mihalev A."/>
            <person name="Mihova T."/>
            <person name="Mittelman R."/>
            <person name="Mlenga V."/>
            <person name="Montmayeur A."/>
            <person name="Mulrain L."/>
            <person name="Navidi A."/>
            <person name="Naylor J."/>
            <person name="Negash T."/>
            <person name="Nguyen T."/>
            <person name="Nguyen N."/>
            <person name="Nicol R."/>
            <person name="Norbu C."/>
            <person name="Norbu N."/>
            <person name="Novod N."/>
            <person name="O'Neill B."/>
            <person name="Osman S."/>
            <person name="Markiewicz E."/>
            <person name="Oyono O.L."/>
            <person name="Patti C."/>
            <person name="Phunkhang P."/>
            <person name="Pierre F."/>
            <person name="Priest M."/>
            <person name="Raghuraman S."/>
            <person name="Rege F."/>
            <person name="Reyes R."/>
            <person name="Rise C."/>
            <person name="Rogov P."/>
            <person name="Ross K."/>
            <person name="Ryan E."/>
            <person name="Settipalli S."/>
            <person name="Shea T."/>
            <person name="Sherpa N."/>
            <person name="Shi L."/>
            <person name="Shih D."/>
            <person name="Sparrow T."/>
            <person name="Spaulding J."/>
            <person name="Stalker J."/>
            <person name="Stange-Thomann N."/>
            <person name="Stavropoulos S."/>
            <person name="Stone C."/>
            <person name="Strader C."/>
            <person name="Tesfaye S."/>
            <person name="Thomson T."/>
            <person name="Thoulutsang Y."/>
            <person name="Thoulutsang D."/>
            <person name="Topham K."/>
            <person name="Topping I."/>
            <person name="Tsamla T."/>
            <person name="Vassiliev H."/>
            <person name="Vo A."/>
            <person name="Wangchuk T."/>
            <person name="Wangdi T."/>
            <person name="Weiand M."/>
            <person name="Wilkinson J."/>
            <person name="Wilson A."/>
            <person name="Yadav S."/>
            <person name="Young G."/>
            <person name="Yu Q."/>
            <person name="Zembek L."/>
            <person name="Zhong D."/>
            <person name="Zimmer A."/>
            <person name="Zwirko Z."/>
            <person name="Jaffe D.B."/>
            <person name="Alvarez P."/>
            <person name="Brockman W."/>
            <person name="Butler J."/>
            <person name="Chin C."/>
            <person name="Gnerre S."/>
            <person name="Grabherr M."/>
            <person name="Kleber M."/>
            <person name="Mauceli E."/>
            <person name="MacCallum I."/>
        </authorList>
    </citation>
    <scope>NUCLEOTIDE SEQUENCE [LARGE SCALE GENOMIC DNA]</scope>
    <source>
        <strain evidence="2 3">TSC#14021-0224.01</strain>
    </source>
</reference>
<dbReference type="EMBL" id="CH954179">
    <property type="protein sequence ID" value="EDV54819.2"/>
    <property type="molecule type" value="Genomic_DNA"/>
</dbReference>
<reference evidence="2 3" key="2">
    <citation type="journal article" date="2008" name="Bioinformatics">
        <title>Assembly reconciliation.</title>
        <authorList>
            <person name="Zimin A.V."/>
            <person name="Smith D.R."/>
            <person name="Sutton G."/>
            <person name="Yorke J.A."/>
        </authorList>
    </citation>
    <scope>NUCLEOTIDE SEQUENCE [LARGE SCALE GENOMIC DNA]</scope>
    <source>
        <strain evidence="2 3">TSC#14021-0224.01</strain>
    </source>
</reference>
<keyword evidence="3" id="KW-1185">Reference proteome</keyword>
<name>B3NME8_DROER</name>
<feature type="region of interest" description="Disordered" evidence="1">
    <location>
        <begin position="467"/>
        <end position="487"/>
    </location>
</feature>